<dbReference type="Pfam" id="PF01545">
    <property type="entry name" value="Cation_efflux"/>
    <property type="match status" value="1"/>
</dbReference>
<name>A0ABQ3IDA7_9PSEU</name>
<keyword evidence="12" id="KW-1185">Reference proteome</keyword>
<gene>
    <name evidence="11" type="ORF">GCM10017786_06190</name>
</gene>
<dbReference type="InterPro" id="IPR027469">
    <property type="entry name" value="Cation_efflux_TMD_sf"/>
</dbReference>
<dbReference type="PANTHER" id="PTHR43840">
    <property type="entry name" value="MITOCHONDRIAL METAL TRANSPORTER 1-RELATED"/>
    <property type="match status" value="1"/>
</dbReference>
<dbReference type="InterPro" id="IPR036837">
    <property type="entry name" value="Cation_efflux_CTD_sf"/>
</dbReference>
<evidence type="ECO:0000256" key="3">
    <source>
        <dbReference type="ARBA" id="ARBA00022448"/>
    </source>
</evidence>
<feature type="transmembrane region" description="Helical" evidence="8">
    <location>
        <begin position="71"/>
        <end position="96"/>
    </location>
</feature>
<organism evidence="11 12">
    <name type="scientific">Amycolatopsis deserti</name>
    <dbReference type="NCBI Taxonomy" id="185696"/>
    <lineage>
        <taxon>Bacteria</taxon>
        <taxon>Bacillati</taxon>
        <taxon>Actinomycetota</taxon>
        <taxon>Actinomycetes</taxon>
        <taxon>Pseudonocardiales</taxon>
        <taxon>Pseudonocardiaceae</taxon>
        <taxon>Amycolatopsis</taxon>
    </lineage>
</organism>
<dbReference type="SUPFAM" id="SSF161111">
    <property type="entry name" value="Cation efflux protein transmembrane domain-like"/>
    <property type="match status" value="1"/>
</dbReference>
<comment type="similarity">
    <text evidence="2">Belongs to the cation diffusion facilitator (CDF) transporter (TC 2.A.4) family.</text>
</comment>
<keyword evidence="5 8" id="KW-1133">Transmembrane helix</keyword>
<dbReference type="InterPro" id="IPR027470">
    <property type="entry name" value="Cation_efflux_CTD"/>
</dbReference>
<sequence length="358" mass="37834">MGTAHEHTDQHGHGHAHGHGHGHAHGHGRRPGSWAGRAWTQLRHVVTPHSHDRADRFDSALETSKRGMRTLVWSFLALFVTAIAQLVIVLFTGSVALLGDTIHNFADALTALPVGIAFALGRRAASRRFTYGLGRAEDLAGVVVVVIIALSAALAGYEAVKRLIDPQPVTGLWVVAAAGVIGFLGNELVARWRITVGRQIGSAALVADGLHARTDGFTSLAVVLGAAGVGLGFPLADPIIGLVITAAILLVLRDAAKEVFRRLMDAVDPATVGLVERTAATVDGVQRAGQVRIRWIGHALRAELAVGVDATLTVAEAHRLAHEVEHRLIHEVPRLTAAVVHTEPVAGAEAAHQLLAHH</sequence>
<feature type="transmembrane region" description="Helical" evidence="8">
    <location>
        <begin position="102"/>
        <end position="120"/>
    </location>
</feature>
<accession>A0ABQ3IDA7</accession>
<evidence type="ECO:0000256" key="6">
    <source>
        <dbReference type="ARBA" id="ARBA00023136"/>
    </source>
</evidence>
<keyword evidence="4 8" id="KW-0812">Transmembrane</keyword>
<feature type="compositionally biased region" description="Basic residues" evidence="7">
    <location>
        <begin position="13"/>
        <end position="30"/>
    </location>
</feature>
<dbReference type="Pfam" id="PF16916">
    <property type="entry name" value="ZT_dimer"/>
    <property type="match status" value="1"/>
</dbReference>
<dbReference type="Gene3D" id="1.20.1510.10">
    <property type="entry name" value="Cation efflux protein transmembrane domain"/>
    <property type="match status" value="1"/>
</dbReference>
<evidence type="ECO:0000313" key="11">
    <source>
        <dbReference type="EMBL" id="GHE79162.1"/>
    </source>
</evidence>
<keyword evidence="3" id="KW-0813">Transport</keyword>
<evidence type="ECO:0000256" key="5">
    <source>
        <dbReference type="ARBA" id="ARBA00022989"/>
    </source>
</evidence>
<feature type="transmembrane region" description="Helical" evidence="8">
    <location>
        <begin position="215"/>
        <end position="233"/>
    </location>
</feature>
<evidence type="ECO:0000256" key="4">
    <source>
        <dbReference type="ARBA" id="ARBA00022692"/>
    </source>
</evidence>
<dbReference type="RefSeq" id="WP_191242943.1">
    <property type="nucleotide sequence ID" value="NZ_BNAU01000001.1"/>
</dbReference>
<evidence type="ECO:0000313" key="12">
    <source>
        <dbReference type="Proteomes" id="UP000605897"/>
    </source>
</evidence>
<feature type="compositionally biased region" description="Basic and acidic residues" evidence="7">
    <location>
        <begin position="1"/>
        <end position="12"/>
    </location>
</feature>
<evidence type="ECO:0000256" key="7">
    <source>
        <dbReference type="SAM" id="MobiDB-lite"/>
    </source>
</evidence>
<dbReference type="InterPro" id="IPR050291">
    <property type="entry name" value="CDF_Transporter"/>
</dbReference>
<dbReference type="Proteomes" id="UP000605897">
    <property type="component" value="Unassembled WGS sequence"/>
</dbReference>
<evidence type="ECO:0000256" key="1">
    <source>
        <dbReference type="ARBA" id="ARBA00004141"/>
    </source>
</evidence>
<evidence type="ECO:0000259" key="10">
    <source>
        <dbReference type="Pfam" id="PF16916"/>
    </source>
</evidence>
<dbReference type="SUPFAM" id="SSF160240">
    <property type="entry name" value="Cation efflux protein cytoplasmic domain-like"/>
    <property type="match status" value="1"/>
</dbReference>
<feature type="region of interest" description="Disordered" evidence="7">
    <location>
        <begin position="1"/>
        <end position="33"/>
    </location>
</feature>
<comment type="caution">
    <text evidence="11">The sequence shown here is derived from an EMBL/GenBank/DDBJ whole genome shotgun (WGS) entry which is preliminary data.</text>
</comment>
<dbReference type="InterPro" id="IPR002524">
    <property type="entry name" value="Cation_efflux"/>
</dbReference>
<dbReference type="PANTHER" id="PTHR43840:SF15">
    <property type="entry name" value="MITOCHONDRIAL METAL TRANSPORTER 1-RELATED"/>
    <property type="match status" value="1"/>
</dbReference>
<feature type="transmembrane region" description="Helical" evidence="8">
    <location>
        <begin position="140"/>
        <end position="160"/>
    </location>
</feature>
<dbReference type="EMBL" id="BNAU01000001">
    <property type="protein sequence ID" value="GHE79162.1"/>
    <property type="molecule type" value="Genomic_DNA"/>
</dbReference>
<protein>
    <submittedName>
        <fullName evidence="11">Cation diffusion facilitator transporter</fullName>
    </submittedName>
</protein>
<feature type="domain" description="Cation efflux protein cytoplasmic" evidence="10">
    <location>
        <begin position="269"/>
        <end position="344"/>
    </location>
</feature>
<dbReference type="InterPro" id="IPR058533">
    <property type="entry name" value="Cation_efflux_TM"/>
</dbReference>
<evidence type="ECO:0000259" key="9">
    <source>
        <dbReference type="Pfam" id="PF01545"/>
    </source>
</evidence>
<dbReference type="Gene3D" id="3.30.70.1350">
    <property type="entry name" value="Cation efflux protein, cytoplasmic domain"/>
    <property type="match status" value="1"/>
</dbReference>
<proteinExistence type="inferred from homology"/>
<comment type="subcellular location">
    <subcellularLocation>
        <location evidence="1">Membrane</location>
        <topology evidence="1">Multi-pass membrane protein</topology>
    </subcellularLocation>
</comment>
<feature type="domain" description="Cation efflux protein transmembrane" evidence="9">
    <location>
        <begin position="72"/>
        <end position="264"/>
    </location>
</feature>
<feature type="transmembrane region" description="Helical" evidence="8">
    <location>
        <begin position="172"/>
        <end position="194"/>
    </location>
</feature>
<keyword evidence="6 8" id="KW-0472">Membrane</keyword>
<evidence type="ECO:0000256" key="8">
    <source>
        <dbReference type="SAM" id="Phobius"/>
    </source>
</evidence>
<dbReference type="NCBIfam" id="TIGR01297">
    <property type="entry name" value="CDF"/>
    <property type="match status" value="1"/>
</dbReference>
<reference evidence="12" key="1">
    <citation type="journal article" date="2019" name="Int. J. Syst. Evol. Microbiol.">
        <title>The Global Catalogue of Microorganisms (GCM) 10K type strain sequencing project: providing services to taxonomists for standard genome sequencing and annotation.</title>
        <authorList>
            <consortium name="The Broad Institute Genomics Platform"/>
            <consortium name="The Broad Institute Genome Sequencing Center for Infectious Disease"/>
            <person name="Wu L."/>
            <person name="Ma J."/>
        </authorList>
    </citation>
    <scope>NUCLEOTIDE SEQUENCE [LARGE SCALE GENOMIC DNA]</scope>
    <source>
        <strain evidence="12">CGMCC 4.7677</strain>
    </source>
</reference>
<evidence type="ECO:0000256" key="2">
    <source>
        <dbReference type="ARBA" id="ARBA00008114"/>
    </source>
</evidence>